<name>A0ABS7Z2N4_9SPHI</name>
<sequence>MKPVIILAVLLIWSTSHLCAQTKTFNQVENQLNAQKKKKKTANTLLIAGGAGILLGTLLAVTPPSDNAMKSTGALVGGIAFISAGSITSLISIPFYIDTYYDKKKMGQLQPTFSYTQAPFHKFPQVGMRLTF</sequence>
<evidence type="ECO:0000313" key="3">
    <source>
        <dbReference type="EMBL" id="MCA5004366.1"/>
    </source>
</evidence>
<evidence type="ECO:0000256" key="1">
    <source>
        <dbReference type="SAM" id="Phobius"/>
    </source>
</evidence>
<keyword evidence="1" id="KW-0472">Membrane</keyword>
<feature type="transmembrane region" description="Helical" evidence="1">
    <location>
        <begin position="74"/>
        <end position="97"/>
    </location>
</feature>
<dbReference type="RefSeq" id="WP_225551691.1">
    <property type="nucleotide sequence ID" value="NZ_JADEYP010000005.1"/>
</dbReference>
<dbReference type="EMBL" id="JADEYP010000005">
    <property type="protein sequence ID" value="MCA5004366.1"/>
    <property type="molecule type" value="Genomic_DNA"/>
</dbReference>
<evidence type="ECO:0000313" key="4">
    <source>
        <dbReference type="Proteomes" id="UP001165302"/>
    </source>
</evidence>
<keyword evidence="1" id="KW-0812">Transmembrane</keyword>
<feature type="transmembrane region" description="Helical" evidence="1">
    <location>
        <begin position="44"/>
        <end position="62"/>
    </location>
</feature>
<evidence type="ECO:0000256" key="2">
    <source>
        <dbReference type="SAM" id="SignalP"/>
    </source>
</evidence>
<accession>A0ABS7Z2N4</accession>
<protein>
    <submittedName>
        <fullName evidence="3">Uncharacterized protein</fullName>
    </submittedName>
</protein>
<comment type="caution">
    <text evidence="3">The sequence shown here is derived from an EMBL/GenBank/DDBJ whole genome shotgun (WGS) entry which is preliminary data.</text>
</comment>
<dbReference type="Proteomes" id="UP001165302">
    <property type="component" value="Unassembled WGS sequence"/>
</dbReference>
<gene>
    <name evidence="3" type="ORF">IPZ78_04235</name>
</gene>
<organism evidence="3 4">
    <name type="scientific">Sphingobacterium bovistauri</name>
    <dbReference type="NCBI Taxonomy" id="2781959"/>
    <lineage>
        <taxon>Bacteria</taxon>
        <taxon>Pseudomonadati</taxon>
        <taxon>Bacteroidota</taxon>
        <taxon>Sphingobacteriia</taxon>
        <taxon>Sphingobacteriales</taxon>
        <taxon>Sphingobacteriaceae</taxon>
        <taxon>Sphingobacterium</taxon>
    </lineage>
</organism>
<feature type="chain" id="PRO_5046977659" evidence="2">
    <location>
        <begin position="21"/>
        <end position="132"/>
    </location>
</feature>
<proteinExistence type="predicted"/>
<reference evidence="3" key="1">
    <citation type="submission" date="2020-10" db="EMBL/GenBank/DDBJ databases">
        <authorList>
            <person name="Lu T."/>
            <person name="Wang Q."/>
            <person name="Han X."/>
        </authorList>
    </citation>
    <scope>NUCLEOTIDE SEQUENCE</scope>
    <source>
        <strain evidence="3">WQ 366</strain>
    </source>
</reference>
<keyword evidence="2" id="KW-0732">Signal</keyword>
<feature type="signal peptide" evidence="2">
    <location>
        <begin position="1"/>
        <end position="20"/>
    </location>
</feature>
<keyword evidence="4" id="KW-1185">Reference proteome</keyword>
<keyword evidence="1" id="KW-1133">Transmembrane helix</keyword>